<dbReference type="InterPro" id="IPR055632">
    <property type="entry name" value="DUF7208"/>
</dbReference>
<feature type="non-terminal residue" evidence="1">
    <location>
        <position position="124"/>
    </location>
</feature>
<gene>
    <name evidence="1" type="ORF">H8Z83_19160</name>
</gene>
<evidence type="ECO:0000313" key="1">
    <source>
        <dbReference type="EMBL" id="MBC5772390.1"/>
    </source>
</evidence>
<dbReference type="AlphaFoldDB" id="A0A923MLJ9"/>
<reference evidence="1" key="1">
    <citation type="submission" date="2020-08" db="EMBL/GenBank/DDBJ databases">
        <title>Genome public.</title>
        <authorList>
            <person name="Liu C."/>
            <person name="Sun Q."/>
        </authorList>
    </citation>
    <scope>NUCLEOTIDE SEQUENCE</scope>
    <source>
        <strain evidence="1">BX15</strain>
    </source>
</reference>
<accession>A0A923MLJ9</accession>
<protein>
    <submittedName>
        <fullName evidence="1">Uncharacterized protein</fullName>
    </submittedName>
</protein>
<organism evidence="1 2">
    <name type="scientific">Dysosmobacter segnis</name>
    <dbReference type="NCBI Taxonomy" id="2763042"/>
    <lineage>
        <taxon>Bacteria</taxon>
        <taxon>Bacillati</taxon>
        <taxon>Bacillota</taxon>
        <taxon>Clostridia</taxon>
        <taxon>Eubacteriales</taxon>
        <taxon>Oscillospiraceae</taxon>
        <taxon>Dysosmobacter</taxon>
    </lineage>
</organism>
<name>A0A923MLJ9_9FIRM</name>
<dbReference type="RefSeq" id="WP_207732105.1">
    <property type="nucleotide sequence ID" value="NZ_JACOQI010000092.1"/>
</dbReference>
<comment type="caution">
    <text evidence="1">The sequence shown here is derived from an EMBL/GenBank/DDBJ whole genome shotgun (WGS) entry which is preliminary data.</text>
</comment>
<evidence type="ECO:0000313" key="2">
    <source>
        <dbReference type="Proteomes" id="UP000620327"/>
    </source>
</evidence>
<keyword evidence="2" id="KW-1185">Reference proteome</keyword>
<dbReference type="Pfam" id="PF23838">
    <property type="entry name" value="DUF7208"/>
    <property type="match status" value="1"/>
</dbReference>
<sequence>MKTITRSVWGSALQTSLLLGQRPTILDHTTLNEKFGVLVDEELGDTERPAMQYYCIGNGGHKNMVGADGVPYTSPLPHRASDAALYRHLPFVLRRVDNDLSVIERGRYALRILVNIRGCLLYTS</sequence>
<proteinExistence type="predicted"/>
<dbReference type="Proteomes" id="UP000620327">
    <property type="component" value="Unassembled WGS sequence"/>
</dbReference>
<dbReference type="EMBL" id="JACOQI010000092">
    <property type="protein sequence ID" value="MBC5772390.1"/>
    <property type="molecule type" value="Genomic_DNA"/>
</dbReference>